<protein>
    <submittedName>
        <fullName evidence="1">Uncharacterized protein</fullName>
    </submittedName>
</protein>
<dbReference type="HOGENOM" id="CLU_1740296_0_0_1"/>
<reference evidence="1 2" key="1">
    <citation type="journal article" date="2012" name="Proc. Natl. Acad. Sci. U.S.A.">
        <title>Comparative genomics of Ceriporiopsis subvermispora and Phanerochaete chrysosporium provide insight into selective ligninolysis.</title>
        <authorList>
            <person name="Fernandez-Fueyo E."/>
            <person name="Ruiz-Duenas F.J."/>
            <person name="Ferreira P."/>
            <person name="Floudas D."/>
            <person name="Hibbett D.S."/>
            <person name="Canessa P."/>
            <person name="Larrondo L.F."/>
            <person name="James T.Y."/>
            <person name="Seelenfreund D."/>
            <person name="Lobos S."/>
            <person name="Polanco R."/>
            <person name="Tello M."/>
            <person name="Honda Y."/>
            <person name="Watanabe T."/>
            <person name="Watanabe T."/>
            <person name="Ryu J.S."/>
            <person name="Kubicek C.P."/>
            <person name="Schmoll M."/>
            <person name="Gaskell J."/>
            <person name="Hammel K.E."/>
            <person name="St John F.J."/>
            <person name="Vanden Wymelenberg A."/>
            <person name="Sabat G."/>
            <person name="Splinter BonDurant S."/>
            <person name="Syed K."/>
            <person name="Yadav J.S."/>
            <person name="Doddapaneni H."/>
            <person name="Subramanian V."/>
            <person name="Lavin J.L."/>
            <person name="Oguiza J.A."/>
            <person name="Perez G."/>
            <person name="Pisabarro A.G."/>
            <person name="Ramirez L."/>
            <person name="Santoyo F."/>
            <person name="Master E."/>
            <person name="Coutinho P.M."/>
            <person name="Henrissat B."/>
            <person name="Lombard V."/>
            <person name="Magnuson J.K."/>
            <person name="Kuees U."/>
            <person name="Hori C."/>
            <person name="Igarashi K."/>
            <person name="Samejima M."/>
            <person name="Held B.W."/>
            <person name="Barry K.W."/>
            <person name="LaButti K.M."/>
            <person name="Lapidus A."/>
            <person name="Lindquist E.A."/>
            <person name="Lucas S.M."/>
            <person name="Riley R."/>
            <person name="Salamov A.A."/>
            <person name="Hoffmeister D."/>
            <person name="Schwenk D."/>
            <person name="Hadar Y."/>
            <person name="Yarden O."/>
            <person name="de Vries R.P."/>
            <person name="Wiebenga A."/>
            <person name="Stenlid J."/>
            <person name="Eastwood D."/>
            <person name="Grigoriev I.V."/>
            <person name="Berka R.M."/>
            <person name="Blanchette R.A."/>
            <person name="Kersten P."/>
            <person name="Martinez A.T."/>
            <person name="Vicuna R."/>
            <person name="Cullen D."/>
        </authorList>
    </citation>
    <scope>NUCLEOTIDE SEQUENCE [LARGE SCALE GENOMIC DNA]</scope>
    <source>
        <strain evidence="1 2">B</strain>
    </source>
</reference>
<dbReference type="EMBL" id="KB446259">
    <property type="protein sequence ID" value="EMD30355.1"/>
    <property type="molecule type" value="Genomic_DNA"/>
</dbReference>
<accession>M2QEB3</accession>
<proteinExistence type="predicted"/>
<evidence type="ECO:0000313" key="1">
    <source>
        <dbReference type="EMBL" id="EMD30355.1"/>
    </source>
</evidence>
<gene>
    <name evidence="1" type="ORF">CERSUDRAFT_78839</name>
</gene>
<dbReference type="Proteomes" id="UP000016930">
    <property type="component" value="Unassembled WGS sequence"/>
</dbReference>
<evidence type="ECO:0000313" key="2">
    <source>
        <dbReference type="Proteomes" id="UP000016930"/>
    </source>
</evidence>
<name>M2QEB3_CERS8</name>
<organism evidence="1 2">
    <name type="scientific">Ceriporiopsis subvermispora (strain B)</name>
    <name type="common">White-rot fungus</name>
    <name type="synonym">Gelatoporia subvermispora</name>
    <dbReference type="NCBI Taxonomy" id="914234"/>
    <lineage>
        <taxon>Eukaryota</taxon>
        <taxon>Fungi</taxon>
        <taxon>Dikarya</taxon>
        <taxon>Basidiomycota</taxon>
        <taxon>Agaricomycotina</taxon>
        <taxon>Agaricomycetes</taxon>
        <taxon>Polyporales</taxon>
        <taxon>Gelatoporiaceae</taxon>
        <taxon>Gelatoporia</taxon>
    </lineage>
</organism>
<dbReference type="AlphaFoldDB" id="M2QEB3"/>
<sequence length="150" mass="16756">MSGAALIDTDPRLEGGVAGPNICWICAGLMAVKSYAKLEPVWDDMLRRVQEGVSRRAQSTRPALPEGRLIWLGRRILVEVRASVIEDNVHRANVHRARAGQYFGSNHLTLMGHSDIQDRDLEEREHTGISHATRYKRDFPGYLGVPDDVA</sequence>
<keyword evidence="2" id="KW-1185">Reference proteome</keyword>